<name>A0A6J6NXT4_9ZZZZ</name>
<dbReference type="EMBL" id="CAFBRC010000044">
    <property type="protein sequence ID" value="CAB5075468.1"/>
    <property type="molecule type" value="Genomic_DNA"/>
</dbReference>
<feature type="transmembrane region" description="Helical" evidence="2">
    <location>
        <begin position="91"/>
        <end position="111"/>
    </location>
</feature>
<keyword evidence="2" id="KW-0812">Transmembrane</keyword>
<feature type="region of interest" description="Disordered" evidence="1">
    <location>
        <begin position="119"/>
        <end position="187"/>
    </location>
</feature>
<keyword evidence="2" id="KW-0472">Membrane</keyword>
<gene>
    <name evidence="3" type="ORF">UFOPK2342_01753</name>
    <name evidence="4" type="ORF">UFOPK4367_00800</name>
</gene>
<evidence type="ECO:0000313" key="3">
    <source>
        <dbReference type="EMBL" id="CAB4690772.1"/>
    </source>
</evidence>
<proteinExistence type="predicted"/>
<dbReference type="EMBL" id="CAEZXB010000069">
    <property type="protein sequence ID" value="CAB4690772.1"/>
    <property type="molecule type" value="Genomic_DNA"/>
</dbReference>
<protein>
    <submittedName>
        <fullName evidence="3">Unannotated protein</fullName>
    </submittedName>
</protein>
<feature type="compositionally biased region" description="Low complexity" evidence="1">
    <location>
        <begin position="175"/>
        <end position="187"/>
    </location>
</feature>
<reference evidence="3" key="1">
    <citation type="submission" date="2020-05" db="EMBL/GenBank/DDBJ databases">
        <authorList>
            <person name="Chiriac C."/>
            <person name="Salcher M."/>
            <person name="Ghai R."/>
            <person name="Kavagutti S V."/>
        </authorList>
    </citation>
    <scope>NUCLEOTIDE SEQUENCE</scope>
</reference>
<accession>A0A6J6NXT4</accession>
<evidence type="ECO:0000256" key="2">
    <source>
        <dbReference type="SAM" id="Phobius"/>
    </source>
</evidence>
<feature type="compositionally biased region" description="Low complexity" evidence="1">
    <location>
        <begin position="140"/>
        <end position="159"/>
    </location>
</feature>
<evidence type="ECO:0000256" key="1">
    <source>
        <dbReference type="SAM" id="MobiDB-lite"/>
    </source>
</evidence>
<dbReference type="AlphaFoldDB" id="A0A6J6NXT4"/>
<organism evidence="3">
    <name type="scientific">freshwater metagenome</name>
    <dbReference type="NCBI Taxonomy" id="449393"/>
    <lineage>
        <taxon>unclassified sequences</taxon>
        <taxon>metagenomes</taxon>
        <taxon>ecological metagenomes</taxon>
    </lineage>
</organism>
<evidence type="ECO:0000313" key="4">
    <source>
        <dbReference type="EMBL" id="CAB5075468.1"/>
    </source>
</evidence>
<sequence>MNENMGDGFDEPTLDAASEAAIDALLQNAQFITPPPGPVADRFTAMLAIEVAQQEKAQQEAAVYAAAEKVAVETGEDTGAEIIAFKPRAKWIAPVSIAAALVLVAGVGIGLTNSNLFSSNSSSSVPLASDTPSEEPLVDPSTEPSAEPSAESSATTAPSKKPSASTTDGSLADQGGTDTGSLLSSGSTGKTVPIVELFSGLPYDGSLSEIVDYIGPEAAVGGLSDLSPETASCIRSNGLAKYVAAVDNGTYRGKDVTAVFSPLKKGGFRITLLNSRCGKMAILNIK</sequence>
<keyword evidence="2" id="KW-1133">Transmembrane helix</keyword>